<dbReference type="AlphaFoldDB" id="A0AAU1U0N7"/>
<accession>A0AAU1U0N7</accession>
<evidence type="ECO:0000256" key="1">
    <source>
        <dbReference type="SAM" id="MobiDB-lite"/>
    </source>
</evidence>
<feature type="compositionally biased region" description="Low complexity" evidence="1">
    <location>
        <begin position="1"/>
        <end position="11"/>
    </location>
</feature>
<evidence type="ECO:0000313" key="3">
    <source>
        <dbReference type="EMBL" id="WTS11396.1"/>
    </source>
</evidence>
<organism evidence="3">
    <name type="scientific">Streptomyces sp. NBC_00119</name>
    <dbReference type="NCBI Taxonomy" id="2975659"/>
    <lineage>
        <taxon>Bacteria</taxon>
        <taxon>Bacillati</taxon>
        <taxon>Actinomycetota</taxon>
        <taxon>Actinomycetes</taxon>
        <taxon>Kitasatosporales</taxon>
        <taxon>Streptomycetaceae</taxon>
        <taxon>Streptomyces</taxon>
    </lineage>
</organism>
<proteinExistence type="predicted"/>
<feature type="region of interest" description="Disordered" evidence="1">
    <location>
        <begin position="1"/>
        <end position="45"/>
    </location>
</feature>
<sequence>MTAAKSSARSGSGRGRLKRTGPVRSCAPPLQPEVEFSWTGPDGPRTWARPRNARKEETDLAHPQVPARPYWATDAGGHEQVGCIYTAQGMEYAYNIVIIGNDLVRRGDQWLARPEESHDSAFENMPPHRYLPYALNAYRVLATRGTRGTRLYSTDFDTQAHLATLLPQS</sequence>
<dbReference type="Pfam" id="PF09848">
    <property type="entry name" value="SLFN-g3_helicase"/>
    <property type="match status" value="1"/>
</dbReference>
<name>A0AAU1U0N7_9ACTN</name>
<dbReference type="EMBL" id="CP108195">
    <property type="protein sequence ID" value="WTS11396.1"/>
    <property type="molecule type" value="Genomic_DNA"/>
</dbReference>
<gene>
    <name evidence="3" type="ORF">OHU69_10155</name>
</gene>
<reference evidence="3" key="1">
    <citation type="submission" date="2022-10" db="EMBL/GenBank/DDBJ databases">
        <title>The complete genomes of actinobacterial strains from the NBC collection.</title>
        <authorList>
            <person name="Joergensen T.S."/>
            <person name="Alvarez Arevalo M."/>
            <person name="Sterndorff E.B."/>
            <person name="Faurdal D."/>
            <person name="Vuksanovic O."/>
            <person name="Mourched A.-S."/>
            <person name="Charusanti P."/>
            <person name="Shaw S."/>
            <person name="Blin K."/>
            <person name="Weber T."/>
        </authorList>
    </citation>
    <scope>NUCLEOTIDE SEQUENCE</scope>
    <source>
        <strain evidence="3">NBC_00119</strain>
    </source>
</reference>
<evidence type="ECO:0000259" key="2">
    <source>
        <dbReference type="Pfam" id="PF09848"/>
    </source>
</evidence>
<dbReference type="InterPro" id="IPR018647">
    <property type="entry name" value="SLFN_3-like_DNA/RNA_helicase"/>
</dbReference>
<protein>
    <submittedName>
        <fullName evidence="3">DUF2075 domain-containing protein</fullName>
    </submittedName>
</protein>
<feature type="domain" description="Schlafen group 3-like DNA/RNA helicase" evidence="2">
    <location>
        <begin position="66"/>
        <end position="155"/>
    </location>
</feature>